<reference evidence="14 15" key="1">
    <citation type="submission" date="2016-07" db="EMBL/GenBank/DDBJ databases">
        <title>Disparate Historic Effective Population Sizes Predicted by Modern Levels of Genome Diversity for the Scaled Quail (Callipepla squamata) and the Northern Bobwhite (Colinus virginianus): Inferences from First and Second Generation Draft Genome Assemblies for Sympatric New World Quail.</title>
        <authorList>
            <person name="Oldeschulte D.L."/>
            <person name="Halley Y.A."/>
            <person name="Bhattarai E.K."/>
            <person name="Brashear W.A."/>
            <person name="Hill J."/>
            <person name="Metz R.P."/>
            <person name="Johnson C.D."/>
            <person name="Rollins D."/>
            <person name="Peterson M.J."/>
            <person name="Bickhart D.M."/>
            <person name="Decker J.E."/>
            <person name="Seabury C.M."/>
        </authorList>
    </citation>
    <scope>NUCLEOTIDE SEQUENCE [LARGE SCALE GENOMIC DNA]</scope>
    <source>
        <strain evidence="14 15">Texas</strain>
        <tissue evidence="14">Leg muscle</tissue>
    </source>
</reference>
<dbReference type="GO" id="GO:0008380">
    <property type="term" value="P:RNA splicing"/>
    <property type="evidence" value="ECO:0007669"/>
    <property type="project" value="UniProtKB-KW"/>
</dbReference>
<dbReference type="Proteomes" id="UP000198323">
    <property type="component" value="Unassembled WGS sequence"/>
</dbReference>
<accession>A0A226MKJ8</accession>
<keyword evidence="15" id="KW-1185">Reference proteome</keyword>
<evidence type="ECO:0000256" key="1">
    <source>
        <dbReference type="ARBA" id="ARBA00004324"/>
    </source>
</evidence>
<dbReference type="Pfam" id="PF15803">
    <property type="entry name" value="zf-SCNM1"/>
    <property type="match status" value="1"/>
</dbReference>
<evidence type="ECO:0000256" key="3">
    <source>
        <dbReference type="ARBA" id="ARBA00020620"/>
    </source>
</evidence>
<dbReference type="STRING" id="9009.A0A226MKJ8"/>
<proteinExistence type="predicted"/>
<keyword evidence="5" id="KW-0479">Metal-binding</keyword>
<feature type="region of interest" description="Disordered" evidence="11">
    <location>
        <begin position="121"/>
        <end position="146"/>
    </location>
</feature>
<evidence type="ECO:0000256" key="9">
    <source>
        <dbReference type="ARBA" id="ARBA00023187"/>
    </source>
</evidence>
<evidence type="ECO:0000256" key="2">
    <source>
        <dbReference type="ARBA" id="ARBA00004642"/>
    </source>
</evidence>
<dbReference type="GO" id="GO:0008270">
    <property type="term" value="F:zinc ion binding"/>
    <property type="evidence" value="ECO:0007669"/>
    <property type="project" value="UniProtKB-KW"/>
</dbReference>
<keyword evidence="6" id="KW-0747">Spliceosome</keyword>
<dbReference type="OrthoDB" id="1924550at2759"/>
<comment type="caution">
    <text evidence="14">The sequence shown here is derived from an EMBL/GenBank/DDBJ whole genome shotgun (WGS) entry which is preliminary data.</text>
</comment>
<evidence type="ECO:0000259" key="12">
    <source>
        <dbReference type="Pfam" id="PF15803"/>
    </source>
</evidence>
<evidence type="ECO:0000259" key="13">
    <source>
        <dbReference type="Pfam" id="PF15805"/>
    </source>
</evidence>
<name>A0A226MKJ8_CALSU</name>
<feature type="domain" description="Sodium channel modifier 1 zinc-finger" evidence="12">
    <location>
        <begin position="44"/>
        <end position="69"/>
    </location>
</feature>
<protein>
    <recommendedName>
        <fullName evidence="3">Sodium channel modifier 1</fullName>
    </recommendedName>
</protein>
<comment type="subcellular location">
    <subcellularLocation>
        <location evidence="1">Nucleus speckle</location>
    </subcellularLocation>
    <subcellularLocation>
        <location evidence="2">Nucleus</location>
        <location evidence="2">Nucleoplasm</location>
    </subcellularLocation>
</comment>
<dbReference type="GO" id="GO:0006397">
    <property type="term" value="P:mRNA processing"/>
    <property type="evidence" value="ECO:0007669"/>
    <property type="project" value="UniProtKB-KW"/>
</dbReference>
<feature type="compositionally biased region" description="Acidic residues" evidence="11">
    <location>
        <begin position="131"/>
        <end position="140"/>
    </location>
</feature>
<gene>
    <name evidence="14" type="ORF">ASZ78_007154</name>
</gene>
<keyword evidence="4" id="KW-0507">mRNA processing</keyword>
<evidence type="ECO:0000256" key="5">
    <source>
        <dbReference type="ARBA" id="ARBA00022723"/>
    </source>
</evidence>
<feature type="domain" description="Sodium channel modifier 1 acidic C-terminal" evidence="13">
    <location>
        <begin position="99"/>
        <end position="143"/>
    </location>
</feature>
<feature type="compositionally biased region" description="Pro residues" evidence="11">
    <location>
        <begin position="85"/>
        <end position="98"/>
    </location>
</feature>
<dbReference type="PANTHER" id="PTHR32297:SF1">
    <property type="entry name" value="SODIUM CHANNEL MODIFIER 1"/>
    <property type="match status" value="1"/>
</dbReference>
<evidence type="ECO:0000256" key="10">
    <source>
        <dbReference type="ARBA" id="ARBA00023242"/>
    </source>
</evidence>
<evidence type="ECO:0000256" key="8">
    <source>
        <dbReference type="ARBA" id="ARBA00022833"/>
    </source>
</evidence>
<dbReference type="PANTHER" id="PTHR32297">
    <property type="entry name" value="SODIUM CHANNEL MODIFIER 1"/>
    <property type="match status" value="1"/>
</dbReference>
<evidence type="ECO:0000313" key="15">
    <source>
        <dbReference type="Proteomes" id="UP000198323"/>
    </source>
</evidence>
<evidence type="ECO:0000256" key="11">
    <source>
        <dbReference type="SAM" id="MobiDB-lite"/>
    </source>
</evidence>
<dbReference type="InterPro" id="IPR033570">
    <property type="entry name" value="SCNM1"/>
</dbReference>
<dbReference type="InterPro" id="IPR031625">
    <property type="entry name" value="SCNM1_acidic"/>
</dbReference>
<feature type="region of interest" description="Disordered" evidence="11">
    <location>
        <begin position="70"/>
        <end position="105"/>
    </location>
</feature>
<keyword evidence="10" id="KW-0539">Nucleus</keyword>
<sequence>MSFKRDGDDAGQLAVLRKRRVADLLANCIPEDEALLLRSGRYACTLCPHRPIFDTLRVLAVHRAGRKHLSKAVVSTHTEQSGPRRAPPSPPPNKPAPISPTRRRELQRILQLRSSGWIQDRSGKWVKDENAEFDSDEEEPPAPLPP</sequence>
<evidence type="ECO:0000256" key="7">
    <source>
        <dbReference type="ARBA" id="ARBA00022771"/>
    </source>
</evidence>
<evidence type="ECO:0000256" key="4">
    <source>
        <dbReference type="ARBA" id="ARBA00022664"/>
    </source>
</evidence>
<dbReference type="AlphaFoldDB" id="A0A226MKJ8"/>
<dbReference type="EMBL" id="MCFN01000693">
    <property type="protein sequence ID" value="OXB55836.1"/>
    <property type="molecule type" value="Genomic_DNA"/>
</dbReference>
<dbReference type="GO" id="GO:0016607">
    <property type="term" value="C:nuclear speck"/>
    <property type="evidence" value="ECO:0007669"/>
    <property type="project" value="UniProtKB-SubCell"/>
</dbReference>
<dbReference type="GO" id="GO:0005681">
    <property type="term" value="C:spliceosomal complex"/>
    <property type="evidence" value="ECO:0007669"/>
    <property type="project" value="UniProtKB-KW"/>
</dbReference>
<organism evidence="14 15">
    <name type="scientific">Callipepla squamata</name>
    <name type="common">Scaled quail</name>
    <dbReference type="NCBI Taxonomy" id="9009"/>
    <lineage>
        <taxon>Eukaryota</taxon>
        <taxon>Metazoa</taxon>
        <taxon>Chordata</taxon>
        <taxon>Craniata</taxon>
        <taxon>Vertebrata</taxon>
        <taxon>Euteleostomi</taxon>
        <taxon>Archelosauria</taxon>
        <taxon>Archosauria</taxon>
        <taxon>Dinosauria</taxon>
        <taxon>Saurischia</taxon>
        <taxon>Theropoda</taxon>
        <taxon>Coelurosauria</taxon>
        <taxon>Aves</taxon>
        <taxon>Neognathae</taxon>
        <taxon>Galloanserae</taxon>
        <taxon>Galliformes</taxon>
        <taxon>Odontophoridae</taxon>
        <taxon>Callipepla</taxon>
    </lineage>
</organism>
<evidence type="ECO:0000313" key="14">
    <source>
        <dbReference type="EMBL" id="OXB55836.1"/>
    </source>
</evidence>
<dbReference type="Pfam" id="PF15805">
    <property type="entry name" value="SCNM1_acidic"/>
    <property type="match status" value="1"/>
</dbReference>
<dbReference type="InterPro" id="IPR031622">
    <property type="entry name" value="Znf-SCNM1"/>
</dbReference>
<keyword evidence="9" id="KW-0508">mRNA splicing</keyword>
<feature type="compositionally biased region" description="Basic and acidic residues" evidence="11">
    <location>
        <begin position="121"/>
        <end position="130"/>
    </location>
</feature>
<evidence type="ECO:0000256" key="6">
    <source>
        <dbReference type="ARBA" id="ARBA00022728"/>
    </source>
</evidence>
<keyword evidence="7" id="KW-0863">Zinc-finger</keyword>
<keyword evidence="8" id="KW-0862">Zinc</keyword>